<feature type="transmembrane region" description="Helical" evidence="1">
    <location>
        <begin position="62"/>
        <end position="84"/>
    </location>
</feature>
<reference evidence="2 3" key="1">
    <citation type="submission" date="2021-08" db="EMBL/GenBank/DDBJ databases">
        <title>Genome sequences of Xanthomonas cucurbitae isolates from 5 Midwestern US states.</title>
        <authorList>
            <person name="Hind S.R."/>
        </authorList>
    </citation>
    <scope>NUCLEOTIDE SEQUENCE [LARGE SCALE GENOMIC DNA]</scope>
    <source>
        <strain evidence="2 3">OH_261</strain>
    </source>
</reference>
<organism evidence="2 3">
    <name type="scientific">Xanthomonas cucurbitae</name>
    <dbReference type="NCBI Taxonomy" id="56453"/>
    <lineage>
        <taxon>Bacteria</taxon>
        <taxon>Pseudomonadati</taxon>
        <taxon>Pseudomonadota</taxon>
        <taxon>Gammaproteobacteria</taxon>
        <taxon>Lysobacterales</taxon>
        <taxon>Lysobacteraceae</taxon>
        <taxon>Xanthomonas</taxon>
    </lineage>
</organism>
<accession>A0ABY7YG24</accession>
<feature type="transmembrane region" description="Helical" evidence="1">
    <location>
        <begin position="104"/>
        <end position="123"/>
    </location>
</feature>
<evidence type="ECO:0000313" key="2">
    <source>
        <dbReference type="EMBL" id="WDM72860.1"/>
    </source>
</evidence>
<evidence type="ECO:0000256" key="1">
    <source>
        <dbReference type="SAM" id="Phobius"/>
    </source>
</evidence>
<protein>
    <submittedName>
        <fullName evidence="2">Uncharacterized protein</fullName>
    </submittedName>
</protein>
<sequence>MKNSTTVKIALYGGMFYLTARAIWKKPKARALRLPAVEPEQPLVEQEPVPVQSKEIAISKPWLSAVTPLGFFIGLFSALALISMPVIFRGGKVDNPSWISLWEYLAYFFPLAAGLSAGIGLSARRKILGVQLGAPPMSR</sequence>
<keyword evidence="1" id="KW-0472">Membrane</keyword>
<dbReference type="RefSeq" id="WP_274397037.1">
    <property type="nucleotide sequence ID" value="NZ_CP082213.1"/>
</dbReference>
<keyword evidence="1" id="KW-0812">Transmembrane</keyword>
<dbReference type="EMBL" id="CP082214">
    <property type="protein sequence ID" value="WDM72860.1"/>
    <property type="molecule type" value="Genomic_DNA"/>
</dbReference>
<name>A0ABY7YG24_9XANT</name>
<dbReference type="Proteomes" id="UP001214201">
    <property type="component" value="Chromosome"/>
</dbReference>
<keyword evidence="1" id="KW-1133">Transmembrane helix</keyword>
<evidence type="ECO:0000313" key="3">
    <source>
        <dbReference type="Proteomes" id="UP001214201"/>
    </source>
</evidence>
<proteinExistence type="predicted"/>
<gene>
    <name evidence="2" type="ORF">K6978_06945</name>
</gene>
<keyword evidence="3" id="KW-1185">Reference proteome</keyword>